<feature type="domain" description="Remorin C-terminal" evidence="4">
    <location>
        <begin position="285"/>
        <end position="378"/>
    </location>
</feature>
<protein>
    <recommendedName>
        <fullName evidence="4">Remorin C-terminal domain-containing protein</fullName>
    </recommendedName>
</protein>
<gene>
    <name evidence="5" type="ORF">RJ640_030452</name>
</gene>
<feature type="compositionally biased region" description="Polar residues" evidence="3">
    <location>
        <begin position="1"/>
        <end position="18"/>
    </location>
</feature>
<evidence type="ECO:0000256" key="1">
    <source>
        <dbReference type="ARBA" id="ARBA00005711"/>
    </source>
</evidence>
<dbReference type="PANTHER" id="PTHR31471">
    <property type="entry name" value="OS02G0116800 PROTEIN"/>
    <property type="match status" value="1"/>
</dbReference>
<feature type="compositionally biased region" description="Basic and acidic residues" evidence="3">
    <location>
        <begin position="186"/>
        <end position="197"/>
    </location>
</feature>
<feature type="non-terminal residue" evidence="5">
    <location>
        <position position="405"/>
    </location>
</feature>
<comment type="caution">
    <text evidence="5">The sequence shown here is derived from an EMBL/GenBank/DDBJ whole genome shotgun (WGS) entry which is preliminary data.</text>
</comment>
<dbReference type="InterPro" id="IPR005516">
    <property type="entry name" value="Remorin_C"/>
</dbReference>
<evidence type="ECO:0000313" key="6">
    <source>
        <dbReference type="Proteomes" id="UP001187471"/>
    </source>
</evidence>
<evidence type="ECO:0000313" key="5">
    <source>
        <dbReference type="EMBL" id="KAK2967581.1"/>
    </source>
</evidence>
<dbReference type="AlphaFoldDB" id="A0AA88QMM8"/>
<feature type="compositionally biased region" description="Low complexity" evidence="3">
    <location>
        <begin position="176"/>
        <end position="185"/>
    </location>
</feature>
<evidence type="ECO:0000256" key="2">
    <source>
        <dbReference type="SAM" id="Coils"/>
    </source>
</evidence>
<dbReference type="Pfam" id="PF03763">
    <property type="entry name" value="Remorin_C"/>
    <property type="match status" value="1"/>
</dbReference>
<accession>A0AA88QMM8</accession>
<evidence type="ECO:0000256" key="3">
    <source>
        <dbReference type="SAM" id="MobiDB-lite"/>
    </source>
</evidence>
<feature type="coiled-coil region" evidence="2">
    <location>
        <begin position="315"/>
        <end position="364"/>
    </location>
</feature>
<dbReference type="EMBL" id="JAVXUO010003001">
    <property type="protein sequence ID" value="KAK2967581.1"/>
    <property type="molecule type" value="Genomic_DNA"/>
</dbReference>
<evidence type="ECO:0000259" key="4">
    <source>
        <dbReference type="Pfam" id="PF03763"/>
    </source>
</evidence>
<proteinExistence type="inferred from homology"/>
<feature type="region of interest" description="Disordered" evidence="3">
    <location>
        <begin position="1"/>
        <end position="25"/>
    </location>
</feature>
<feature type="region of interest" description="Disordered" evidence="3">
    <location>
        <begin position="176"/>
        <end position="248"/>
    </location>
</feature>
<comment type="similarity">
    <text evidence="1">Belongs to the remorin family.</text>
</comment>
<dbReference type="Proteomes" id="UP001187471">
    <property type="component" value="Unassembled WGS sequence"/>
</dbReference>
<sequence length="405" mass="43966">MKKTSISFRNSGAYTSPGTPEYGDNNVGGTNKGWCSERVALPANGSRRHISAAALMPFNSGRALPSKWDDAERWITSPILGYGVCKASVSQPQRRPKAKSGPLGAPGVAYFSNFSPAVMLEGGSMKNFIAGSPFTTGVLGADGISVHYAGGLGASNAVNAETSIARSTSVPGWSDLLSESSLPSSQDDKLDGSKDAETTVSRVVPRRDMATQMSPIGSSHSSPKRRSSFSSSALPLPPTVELHNKHSAKVEVRDVQEDKGATFTRHSNRHVVRMMKKDSPDVKGLASPWDIAEAANTTKLQKEEAKITAWENLQKAKAEAAVRKLEMKLEKRRSSSMDKILKRLREAQIKAQEMRRLMTESSANRAPRTSRKVVSIRKWVLYAVALLVVHRSSSESCFCFNLDTK</sequence>
<reference evidence="5" key="1">
    <citation type="submission" date="2022-12" db="EMBL/GenBank/DDBJ databases">
        <title>Draft genome assemblies for two species of Escallonia (Escalloniales).</title>
        <authorList>
            <person name="Chanderbali A."/>
            <person name="Dervinis C."/>
            <person name="Anghel I."/>
            <person name="Soltis D."/>
            <person name="Soltis P."/>
            <person name="Zapata F."/>
        </authorList>
    </citation>
    <scope>NUCLEOTIDE SEQUENCE</scope>
    <source>
        <strain evidence="5">UCBG92.1500</strain>
        <tissue evidence="5">Leaf</tissue>
    </source>
</reference>
<keyword evidence="6" id="KW-1185">Reference proteome</keyword>
<name>A0AA88QMM8_9ASTE</name>
<organism evidence="5 6">
    <name type="scientific">Escallonia rubra</name>
    <dbReference type="NCBI Taxonomy" id="112253"/>
    <lineage>
        <taxon>Eukaryota</taxon>
        <taxon>Viridiplantae</taxon>
        <taxon>Streptophyta</taxon>
        <taxon>Embryophyta</taxon>
        <taxon>Tracheophyta</taxon>
        <taxon>Spermatophyta</taxon>
        <taxon>Magnoliopsida</taxon>
        <taxon>eudicotyledons</taxon>
        <taxon>Gunneridae</taxon>
        <taxon>Pentapetalae</taxon>
        <taxon>asterids</taxon>
        <taxon>campanulids</taxon>
        <taxon>Escalloniales</taxon>
        <taxon>Escalloniaceae</taxon>
        <taxon>Escallonia</taxon>
    </lineage>
</organism>
<dbReference type="PANTHER" id="PTHR31471:SF2">
    <property type="entry name" value="REMORIN FAMILY PROTEIN"/>
    <property type="match status" value="1"/>
</dbReference>
<keyword evidence="2" id="KW-0175">Coiled coil</keyword>